<evidence type="ECO:0000313" key="8">
    <source>
        <dbReference type="Proteomes" id="UP000000739"/>
    </source>
</evidence>
<dbReference type="InterPro" id="IPR019734">
    <property type="entry name" value="TPR_rpt"/>
</dbReference>
<dbReference type="AlphaFoldDB" id="B8FBT5"/>
<dbReference type="SUPFAM" id="SSF48452">
    <property type="entry name" value="TPR-like"/>
    <property type="match status" value="1"/>
</dbReference>
<evidence type="ECO:0000256" key="4">
    <source>
        <dbReference type="SAM" id="MobiDB-lite"/>
    </source>
</evidence>
<evidence type="ECO:0000256" key="3">
    <source>
        <dbReference type="SAM" id="Coils"/>
    </source>
</evidence>
<dbReference type="InterPro" id="IPR039565">
    <property type="entry name" value="BamD-like"/>
</dbReference>
<evidence type="ECO:0000259" key="6">
    <source>
        <dbReference type="Pfam" id="PF13525"/>
    </source>
</evidence>
<evidence type="ECO:0000256" key="2">
    <source>
        <dbReference type="PROSITE-ProRule" id="PRU00339"/>
    </source>
</evidence>
<dbReference type="NCBIfam" id="TIGR02795">
    <property type="entry name" value="tol_pal_ybgF"/>
    <property type="match status" value="1"/>
</dbReference>
<keyword evidence="8" id="KW-1185">Reference proteome</keyword>
<reference evidence="7 8" key="1">
    <citation type="journal article" date="2012" name="Environ. Microbiol.">
        <title>The genome sequence of Desulfatibacillum alkenivorans AK-01: a blueprint for anaerobic alkane oxidation.</title>
        <authorList>
            <person name="Callaghan A.V."/>
            <person name="Morris B.E."/>
            <person name="Pereira I.A."/>
            <person name="McInerney M.J."/>
            <person name="Austin R.N."/>
            <person name="Groves J.T."/>
            <person name="Kukor J.J."/>
            <person name="Suflita J.M."/>
            <person name="Young L.Y."/>
            <person name="Zylstra G.J."/>
            <person name="Wawrik B."/>
        </authorList>
    </citation>
    <scope>NUCLEOTIDE SEQUENCE [LARGE SCALE GENOMIC DNA]</scope>
    <source>
        <strain evidence="7 8">AK-01</strain>
    </source>
</reference>
<dbReference type="Proteomes" id="UP000000739">
    <property type="component" value="Chromosome"/>
</dbReference>
<dbReference type="Gene3D" id="1.25.40.10">
    <property type="entry name" value="Tetratricopeptide repeat domain"/>
    <property type="match status" value="1"/>
</dbReference>
<organism evidence="7 8">
    <name type="scientific">Desulfatibacillum aliphaticivorans</name>
    <dbReference type="NCBI Taxonomy" id="218208"/>
    <lineage>
        <taxon>Bacteria</taxon>
        <taxon>Pseudomonadati</taxon>
        <taxon>Thermodesulfobacteriota</taxon>
        <taxon>Desulfobacteria</taxon>
        <taxon>Desulfobacterales</taxon>
        <taxon>Desulfatibacillaceae</taxon>
        <taxon>Desulfatibacillum</taxon>
    </lineage>
</organism>
<evidence type="ECO:0000256" key="1">
    <source>
        <dbReference type="ARBA" id="ARBA00022729"/>
    </source>
</evidence>
<dbReference type="InterPro" id="IPR011990">
    <property type="entry name" value="TPR-like_helical_dom_sf"/>
</dbReference>
<feature type="compositionally biased region" description="Low complexity" evidence="4">
    <location>
        <begin position="161"/>
        <end position="176"/>
    </location>
</feature>
<protein>
    <submittedName>
        <fullName evidence="7">Tol-pal system protein YbgF</fullName>
    </submittedName>
</protein>
<evidence type="ECO:0000256" key="5">
    <source>
        <dbReference type="SAM" id="SignalP"/>
    </source>
</evidence>
<dbReference type="RefSeq" id="WP_015947898.1">
    <property type="nucleotide sequence ID" value="NC_011768.1"/>
</dbReference>
<dbReference type="HAMAP" id="MF_02066">
    <property type="entry name" value="CpoB"/>
    <property type="match status" value="1"/>
</dbReference>
<proteinExistence type="inferred from homology"/>
<sequence>MTGINQMPVLRGCLKSFPKPVLFALLAALLMTGCATQDDLLVVYNRVMTLEGQQKEATADREQMRSRLDESVSNMEMDVTKLREDLAEMRVNTNSLRNEVRAINGLMEEQGYQLRSRVGSAQTTGGQAQEHAAILEARVESLEKTLLKMESYLGMEGKTGEVPTPTQTEAQTAPVPAKELDEDQAYAQAKKDFDEMRLEKAREGFKNFLARFPNSSKADNALFWMGETFFKEKWYEKAILQYQDVIEKHPKANKVPAAYFKQGLAFSMLGDNSNARLIWTELIKKFPNSAEAGWAQKKLDAL</sequence>
<evidence type="ECO:0000313" key="7">
    <source>
        <dbReference type="EMBL" id="ACL04838.1"/>
    </source>
</evidence>
<dbReference type="eggNOG" id="COG1729">
    <property type="taxonomic scope" value="Bacteria"/>
</dbReference>
<feature type="region of interest" description="Disordered" evidence="4">
    <location>
        <begin position="158"/>
        <end position="178"/>
    </location>
</feature>
<feature type="signal peptide" evidence="5">
    <location>
        <begin position="1"/>
        <end position="37"/>
    </location>
</feature>
<dbReference type="KEGG" id="dal:Dalk_3148"/>
<feature type="chain" id="PRO_5039950277" evidence="5">
    <location>
        <begin position="38"/>
        <end position="302"/>
    </location>
</feature>
<feature type="domain" description="Outer membrane lipoprotein BamD-like" evidence="6">
    <location>
        <begin position="180"/>
        <end position="298"/>
    </location>
</feature>
<keyword evidence="1 5" id="KW-0732">Signal</keyword>
<accession>B8FBT5</accession>
<name>B8FBT5_DESAL</name>
<dbReference type="InterPro" id="IPR014162">
    <property type="entry name" value="CpoB_C"/>
</dbReference>
<dbReference type="GO" id="GO:0051301">
    <property type="term" value="P:cell division"/>
    <property type="evidence" value="ECO:0007669"/>
    <property type="project" value="InterPro"/>
</dbReference>
<dbReference type="HOGENOM" id="CLU_044315_3_0_7"/>
<keyword evidence="3" id="KW-0175">Coiled coil</keyword>
<feature type="coiled-coil region" evidence="3">
    <location>
        <begin position="72"/>
        <end position="99"/>
    </location>
</feature>
<keyword evidence="2" id="KW-0802">TPR repeat</keyword>
<dbReference type="Pfam" id="PF13525">
    <property type="entry name" value="YfiO"/>
    <property type="match status" value="1"/>
</dbReference>
<dbReference type="InterPro" id="IPR034706">
    <property type="entry name" value="CpoB"/>
</dbReference>
<dbReference type="PROSITE" id="PS50005">
    <property type="entry name" value="TPR"/>
    <property type="match status" value="1"/>
</dbReference>
<dbReference type="EMBL" id="CP001322">
    <property type="protein sequence ID" value="ACL04838.1"/>
    <property type="molecule type" value="Genomic_DNA"/>
</dbReference>
<feature type="repeat" description="TPR" evidence="2">
    <location>
        <begin position="219"/>
        <end position="252"/>
    </location>
</feature>
<gene>
    <name evidence="7" type="ordered locus">Dalk_3148</name>
</gene>